<dbReference type="EMBL" id="ACVB02000029">
    <property type="protein sequence ID" value="EEX73303.1"/>
    <property type="molecule type" value="Genomic_DNA"/>
</dbReference>
<reference evidence="1 2" key="1">
    <citation type="submission" date="2009-09" db="EMBL/GenBank/DDBJ databases">
        <authorList>
            <person name="Weinstock G."/>
            <person name="Sodergren E."/>
            <person name="Clifton S."/>
            <person name="Fulton L."/>
            <person name="Fulton B."/>
            <person name="Courtney L."/>
            <person name="Fronick C."/>
            <person name="Harrison M."/>
            <person name="Strong C."/>
            <person name="Farmer C."/>
            <person name="Delahaunty K."/>
            <person name="Markovic C."/>
            <person name="Hall O."/>
            <person name="Minx P."/>
            <person name="Tomlinson C."/>
            <person name="Mitreva M."/>
            <person name="Nelson J."/>
            <person name="Hou S."/>
            <person name="Wollam A."/>
            <person name="Pepin K.H."/>
            <person name="Johnson M."/>
            <person name="Bhonagiri V."/>
            <person name="Nash W.E."/>
            <person name="Warren W."/>
            <person name="Chinwalla A."/>
            <person name="Mardis E.R."/>
            <person name="Wilson R.K."/>
        </authorList>
    </citation>
    <scope>NUCLEOTIDE SEQUENCE [LARGE SCALE GENOMIC DNA]</scope>
    <source>
        <strain evidence="1 2">F0254</strain>
    </source>
</reference>
<protein>
    <submittedName>
        <fullName evidence="1">Uncharacterized protein</fullName>
    </submittedName>
</protein>
<evidence type="ECO:0000313" key="2">
    <source>
        <dbReference type="Proteomes" id="UP000006233"/>
    </source>
</evidence>
<proteinExistence type="predicted"/>
<dbReference type="Proteomes" id="UP000006233">
    <property type="component" value="Unassembled WGS sequence"/>
</dbReference>
<name>C9N1B0_9FUSO</name>
<accession>C9N1B0</accession>
<organism evidence="1 2">
    <name type="scientific">Leptotrichia hofstadii F0254</name>
    <dbReference type="NCBI Taxonomy" id="634994"/>
    <lineage>
        <taxon>Bacteria</taxon>
        <taxon>Fusobacteriati</taxon>
        <taxon>Fusobacteriota</taxon>
        <taxon>Fusobacteriia</taxon>
        <taxon>Fusobacteriales</taxon>
        <taxon>Leptotrichiaceae</taxon>
        <taxon>Leptotrichia</taxon>
    </lineage>
</organism>
<dbReference type="HOGENOM" id="CLU_3291853_0_0_0"/>
<evidence type="ECO:0000313" key="1">
    <source>
        <dbReference type="EMBL" id="EEX73303.1"/>
    </source>
</evidence>
<gene>
    <name evidence="1" type="ORF">GCWU000323_02631</name>
</gene>
<dbReference type="AlphaFoldDB" id="C9N1B0"/>
<comment type="caution">
    <text evidence="1">The sequence shown here is derived from an EMBL/GenBank/DDBJ whole genome shotgun (WGS) entry which is preliminary data.</text>
</comment>
<sequence>MCYNFNKIRQDKGGTMTIPLASPAYLSIFFENIPKFYLGK</sequence>